<evidence type="ECO:0000256" key="2">
    <source>
        <dbReference type="RuleBase" id="RU003616"/>
    </source>
</evidence>
<dbReference type="Gramene" id="rna-AYBTSS11_LOCUS30920">
    <property type="protein sequence ID" value="CAJ1978721.1"/>
    <property type="gene ID" value="gene-AYBTSS11_LOCUS30920"/>
</dbReference>
<dbReference type="PANTHER" id="PTHR47838:SF1">
    <property type="entry name" value="21.7 KDA CLASS VI HEAT SHOCK PROTEIN"/>
    <property type="match status" value="1"/>
</dbReference>
<evidence type="ECO:0000313" key="4">
    <source>
        <dbReference type="EMBL" id="CAJ1978721.1"/>
    </source>
</evidence>
<dbReference type="EMBL" id="OY731408">
    <property type="protein sequence ID" value="CAJ1978721.1"/>
    <property type="molecule type" value="Genomic_DNA"/>
</dbReference>
<dbReference type="PROSITE" id="PS01031">
    <property type="entry name" value="SHSP"/>
    <property type="match status" value="1"/>
</dbReference>
<evidence type="ECO:0000259" key="3">
    <source>
        <dbReference type="PROSITE" id="PS01031"/>
    </source>
</evidence>
<feature type="domain" description="SHSP" evidence="3">
    <location>
        <begin position="113"/>
        <end position="233"/>
    </location>
</feature>
<organism evidence="4 5">
    <name type="scientific">Sphenostylis stenocarpa</name>
    <dbReference type="NCBI Taxonomy" id="92480"/>
    <lineage>
        <taxon>Eukaryota</taxon>
        <taxon>Viridiplantae</taxon>
        <taxon>Streptophyta</taxon>
        <taxon>Embryophyta</taxon>
        <taxon>Tracheophyta</taxon>
        <taxon>Spermatophyta</taxon>
        <taxon>Magnoliopsida</taxon>
        <taxon>eudicotyledons</taxon>
        <taxon>Gunneridae</taxon>
        <taxon>Pentapetalae</taxon>
        <taxon>rosids</taxon>
        <taxon>fabids</taxon>
        <taxon>Fabales</taxon>
        <taxon>Fabaceae</taxon>
        <taxon>Papilionoideae</taxon>
        <taxon>50 kb inversion clade</taxon>
        <taxon>NPAAA clade</taxon>
        <taxon>indigoferoid/millettioid clade</taxon>
        <taxon>Phaseoleae</taxon>
        <taxon>Sphenostylis</taxon>
    </lineage>
</organism>
<sequence>MVDSVVVAATFEMPCTEERAENFPLPHSQFFSLVHSMTGSKKLQVGTDDESPHKWCVPLGEDVFRRLFGHGNPTVHKIFGDASLFSPMLFGKFFDPSDAFPLWEFESDILLSHLRSSNQNTVDWYQKDEAYMLKAEIPATGMSNIEVHVDNGKVVEISGEWKPQKESKASDWRCGHWWEYGYVRRLEVPEDADLKIIEALIRNARFFKRIIRLRYSREIGMGNNGTLPSVQVRRQRLKNKSKNFGDAGYRSPYLSHAKRALYHLSYIPSCYD</sequence>
<keyword evidence="5" id="KW-1185">Reference proteome</keyword>
<dbReference type="SUPFAM" id="SSF49764">
    <property type="entry name" value="HSP20-like chaperones"/>
    <property type="match status" value="1"/>
</dbReference>
<dbReference type="AlphaFoldDB" id="A0AA87B8I2"/>
<dbReference type="Proteomes" id="UP001189624">
    <property type="component" value="Chromosome 11"/>
</dbReference>
<reference evidence="4" key="1">
    <citation type="submission" date="2023-10" db="EMBL/GenBank/DDBJ databases">
        <authorList>
            <person name="Domelevo Entfellner J.-B."/>
        </authorList>
    </citation>
    <scope>NUCLEOTIDE SEQUENCE</scope>
</reference>
<evidence type="ECO:0000256" key="1">
    <source>
        <dbReference type="PROSITE-ProRule" id="PRU00285"/>
    </source>
</evidence>
<accession>A0AA87B8I2</accession>
<name>A0AA87B8I2_9FABA</name>
<proteinExistence type="inferred from homology"/>
<dbReference type="Gene3D" id="2.60.40.790">
    <property type="match status" value="1"/>
</dbReference>
<protein>
    <recommendedName>
        <fullName evidence="3">SHSP domain-containing protein</fullName>
    </recommendedName>
</protein>
<dbReference type="InterPro" id="IPR008978">
    <property type="entry name" value="HSP20-like_chaperone"/>
</dbReference>
<dbReference type="InterPro" id="IPR002068">
    <property type="entry name" value="A-crystallin/Hsp20_dom"/>
</dbReference>
<comment type="similarity">
    <text evidence="1 2">Belongs to the small heat shock protein (HSP20) family.</text>
</comment>
<dbReference type="PANTHER" id="PTHR47838">
    <property type="entry name" value="21.7 KDA CLASS VI HEAT SHOCK PROTEIN"/>
    <property type="match status" value="1"/>
</dbReference>
<evidence type="ECO:0000313" key="5">
    <source>
        <dbReference type="Proteomes" id="UP001189624"/>
    </source>
</evidence>
<dbReference type="Pfam" id="PF00011">
    <property type="entry name" value="HSP20"/>
    <property type="match status" value="1"/>
</dbReference>
<gene>
    <name evidence="4" type="ORF">AYBTSS11_LOCUS30920</name>
</gene>